<evidence type="ECO:0000256" key="2">
    <source>
        <dbReference type="ARBA" id="ARBA00022792"/>
    </source>
</evidence>
<dbReference type="GO" id="GO:0042720">
    <property type="term" value="C:mitochondrial inner membrane peptidase complex"/>
    <property type="evidence" value="ECO:0007669"/>
    <property type="project" value="TreeGrafter"/>
</dbReference>
<dbReference type="InterPro" id="IPR052064">
    <property type="entry name" value="Mito_IMP1_subunit"/>
</dbReference>
<evidence type="ECO:0000256" key="5">
    <source>
        <dbReference type="ARBA" id="ARBA00023136"/>
    </source>
</evidence>
<keyword evidence="3" id="KW-0378">Hydrolase</keyword>
<evidence type="ECO:0000256" key="1">
    <source>
        <dbReference type="ARBA" id="ARBA00004273"/>
    </source>
</evidence>
<dbReference type="CDD" id="cd06530">
    <property type="entry name" value="S26_SPase_I"/>
    <property type="match status" value="1"/>
</dbReference>
<dbReference type="GO" id="GO:0006627">
    <property type="term" value="P:protein processing involved in protein targeting to mitochondrion"/>
    <property type="evidence" value="ECO:0007669"/>
    <property type="project" value="TreeGrafter"/>
</dbReference>
<feature type="domain" description="Peptidase S26" evidence="7">
    <location>
        <begin position="1"/>
        <end position="144"/>
    </location>
</feature>
<dbReference type="NCBIfam" id="TIGR02227">
    <property type="entry name" value="sigpep_I_bact"/>
    <property type="match status" value="1"/>
</dbReference>
<organism evidence="8 9">
    <name type="scientific">Gossypium klotzschianum</name>
    <dbReference type="NCBI Taxonomy" id="34286"/>
    <lineage>
        <taxon>Eukaryota</taxon>
        <taxon>Viridiplantae</taxon>
        <taxon>Streptophyta</taxon>
        <taxon>Embryophyta</taxon>
        <taxon>Tracheophyta</taxon>
        <taxon>Spermatophyta</taxon>
        <taxon>Magnoliopsida</taxon>
        <taxon>eudicotyledons</taxon>
        <taxon>Gunneridae</taxon>
        <taxon>Pentapetalae</taxon>
        <taxon>rosids</taxon>
        <taxon>malvids</taxon>
        <taxon>Malvales</taxon>
        <taxon>Malvaceae</taxon>
        <taxon>Malvoideae</taxon>
        <taxon>Gossypium</taxon>
    </lineage>
</organism>
<keyword evidence="4" id="KW-0496">Mitochondrion</keyword>
<sequence>MLPTLNITGDVVLVEHLSHRIGKLGSGDLVLVRSPLDPNKTLTKRIVAMEGDRVTFSLDPTRSFSSRSLVVPQGFALLMCASRDSNPHHSTHMSALLSEWNSALMFVPKGHVWIQGDNLYVSRDSRHFGPLPYGLIEGKVFMRVSTANSIAFGFVHKNKLKSPGLSFCALGCGCWRAVREQRSTEKRESMLQGLCPHSWCPCSGLDSSPVLAFEGMVAALLVYIELPGALLWHGSVCGSCWVALLGL</sequence>
<dbReference type="InterPro" id="IPR000223">
    <property type="entry name" value="Pept_S26A_signal_pept_1"/>
</dbReference>
<gene>
    <name evidence="8" type="ORF">Goklo_001406</name>
</gene>
<dbReference type="PANTHER" id="PTHR12383:SF16">
    <property type="entry name" value="MITOCHONDRIAL INNER MEMBRANE PROTEASE SUBUNIT 1"/>
    <property type="match status" value="1"/>
</dbReference>
<dbReference type="PRINTS" id="PR00727">
    <property type="entry name" value="LEADERPTASE"/>
</dbReference>
<evidence type="ECO:0000256" key="6">
    <source>
        <dbReference type="ARBA" id="ARBA00038445"/>
    </source>
</evidence>
<dbReference type="InterPro" id="IPR036286">
    <property type="entry name" value="LexA/Signal_pep-like_sf"/>
</dbReference>
<protein>
    <recommendedName>
        <fullName evidence="7">Peptidase S26 domain-containing protein</fullName>
    </recommendedName>
</protein>
<dbReference type="EMBL" id="JABFAB010000013">
    <property type="protein sequence ID" value="MBA0668499.1"/>
    <property type="molecule type" value="Genomic_DNA"/>
</dbReference>
<dbReference type="Pfam" id="PF10502">
    <property type="entry name" value="Peptidase_S26"/>
    <property type="match status" value="1"/>
</dbReference>
<proteinExistence type="inferred from homology"/>
<dbReference type="GO" id="GO:0006465">
    <property type="term" value="P:signal peptide processing"/>
    <property type="evidence" value="ECO:0007669"/>
    <property type="project" value="InterPro"/>
</dbReference>
<dbReference type="InterPro" id="IPR019533">
    <property type="entry name" value="Peptidase_S26"/>
</dbReference>
<dbReference type="OrthoDB" id="308440at2759"/>
<name>A0A7J8W1I3_9ROSI</name>
<dbReference type="PROSITE" id="PS00761">
    <property type="entry name" value="SPASE_I_3"/>
    <property type="match status" value="1"/>
</dbReference>
<dbReference type="Proteomes" id="UP000593573">
    <property type="component" value="Unassembled WGS sequence"/>
</dbReference>
<reference evidence="8 9" key="1">
    <citation type="journal article" date="2019" name="Genome Biol. Evol.">
        <title>Insights into the evolution of the New World diploid cottons (Gossypium, subgenus Houzingenia) based on genome sequencing.</title>
        <authorList>
            <person name="Grover C.E."/>
            <person name="Arick M.A. 2nd"/>
            <person name="Thrash A."/>
            <person name="Conover J.L."/>
            <person name="Sanders W.S."/>
            <person name="Peterson D.G."/>
            <person name="Frelichowski J.E."/>
            <person name="Scheffler J.A."/>
            <person name="Scheffler B.E."/>
            <person name="Wendel J.F."/>
        </authorList>
    </citation>
    <scope>NUCLEOTIDE SEQUENCE [LARGE SCALE GENOMIC DNA]</scope>
    <source>
        <strain evidence="8">57</strain>
        <tissue evidence="8">Leaf</tissue>
    </source>
</reference>
<evidence type="ECO:0000256" key="4">
    <source>
        <dbReference type="ARBA" id="ARBA00023128"/>
    </source>
</evidence>
<evidence type="ECO:0000259" key="7">
    <source>
        <dbReference type="Pfam" id="PF10502"/>
    </source>
</evidence>
<accession>A0A7J8W1I3</accession>
<dbReference type="GO" id="GO:0004252">
    <property type="term" value="F:serine-type endopeptidase activity"/>
    <property type="evidence" value="ECO:0007669"/>
    <property type="project" value="InterPro"/>
</dbReference>
<keyword evidence="2" id="KW-0999">Mitochondrion inner membrane</keyword>
<evidence type="ECO:0000256" key="3">
    <source>
        <dbReference type="ARBA" id="ARBA00022801"/>
    </source>
</evidence>
<comment type="subcellular location">
    <subcellularLocation>
        <location evidence="1">Mitochondrion inner membrane</location>
    </subcellularLocation>
</comment>
<keyword evidence="5" id="KW-0472">Membrane</keyword>
<dbReference type="AlphaFoldDB" id="A0A7J8W1I3"/>
<evidence type="ECO:0000313" key="9">
    <source>
        <dbReference type="Proteomes" id="UP000593573"/>
    </source>
</evidence>
<comment type="caution">
    <text evidence="8">The sequence shown here is derived from an EMBL/GenBank/DDBJ whole genome shotgun (WGS) entry which is preliminary data.</text>
</comment>
<keyword evidence="9" id="KW-1185">Reference proteome</keyword>
<dbReference type="InterPro" id="IPR019758">
    <property type="entry name" value="Pept_S26A_signal_pept_1_CS"/>
</dbReference>
<dbReference type="Gene3D" id="2.10.109.10">
    <property type="entry name" value="Umud Fragment, subunit A"/>
    <property type="match status" value="1"/>
</dbReference>
<dbReference type="SUPFAM" id="SSF51306">
    <property type="entry name" value="LexA/Signal peptidase"/>
    <property type="match status" value="1"/>
</dbReference>
<dbReference type="PANTHER" id="PTHR12383">
    <property type="entry name" value="PROTEASE FAMILY S26 MITOCHONDRIAL INNER MEMBRANE PROTEASE-RELATED"/>
    <property type="match status" value="1"/>
</dbReference>
<comment type="similarity">
    <text evidence="6">Belongs to the peptidase S26 family. IMP1 subfamily.</text>
</comment>
<evidence type="ECO:0000313" key="8">
    <source>
        <dbReference type="EMBL" id="MBA0668499.1"/>
    </source>
</evidence>